<gene>
    <name evidence="2" type="ORF">AKJ09_06794</name>
</gene>
<dbReference type="EMBL" id="CP012333">
    <property type="protein sequence ID" value="AKV00131.1"/>
    <property type="molecule type" value="Genomic_DNA"/>
</dbReference>
<dbReference type="InterPro" id="IPR050491">
    <property type="entry name" value="AmpC-like"/>
</dbReference>
<organism evidence="2 3">
    <name type="scientific">Labilithrix luteola</name>
    <dbReference type="NCBI Taxonomy" id="1391654"/>
    <lineage>
        <taxon>Bacteria</taxon>
        <taxon>Pseudomonadati</taxon>
        <taxon>Myxococcota</taxon>
        <taxon>Polyangia</taxon>
        <taxon>Polyangiales</taxon>
        <taxon>Labilitrichaceae</taxon>
        <taxon>Labilithrix</taxon>
    </lineage>
</organism>
<dbReference type="Proteomes" id="UP000064967">
    <property type="component" value="Chromosome"/>
</dbReference>
<dbReference type="Pfam" id="PF00144">
    <property type="entry name" value="Beta-lactamase"/>
    <property type="match status" value="1"/>
</dbReference>
<reference evidence="2 3" key="1">
    <citation type="submission" date="2015-08" db="EMBL/GenBank/DDBJ databases">
        <authorList>
            <person name="Babu N.S."/>
            <person name="Beckwith C.J."/>
            <person name="Beseler K.G."/>
            <person name="Brison A."/>
            <person name="Carone J.V."/>
            <person name="Caskin T.P."/>
            <person name="Diamond M."/>
            <person name="Durham M.E."/>
            <person name="Foxe J.M."/>
            <person name="Go M."/>
            <person name="Henderson B.A."/>
            <person name="Jones I.B."/>
            <person name="McGettigan J.A."/>
            <person name="Micheletti S.J."/>
            <person name="Nasrallah M.E."/>
            <person name="Ortiz D."/>
            <person name="Piller C.R."/>
            <person name="Privatt S.R."/>
            <person name="Schneider S.L."/>
            <person name="Sharp S."/>
            <person name="Smith T.C."/>
            <person name="Stanton J.D."/>
            <person name="Ullery H.E."/>
            <person name="Wilson R.J."/>
            <person name="Serrano M.G."/>
            <person name="Buck G."/>
            <person name="Lee V."/>
            <person name="Wang Y."/>
            <person name="Carvalho R."/>
            <person name="Voegtly L."/>
            <person name="Shi R."/>
            <person name="Duckworth R."/>
            <person name="Johnson A."/>
            <person name="Loviza R."/>
            <person name="Walstead R."/>
            <person name="Shah Z."/>
            <person name="Kiflezghi M."/>
            <person name="Wade K."/>
            <person name="Ball S.L."/>
            <person name="Bradley K.W."/>
            <person name="Asai D.J."/>
            <person name="Bowman C.A."/>
            <person name="Russell D.A."/>
            <person name="Pope W.H."/>
            <person name="Jacobs-Sera D."/>
            <person name="Hendrix R.W."/>
            <person name="Hatfull G.F."/>
        </authorList>
    </citation>
    <scope>NUCLEOTIDE SEQUENCE [LARGE SCALE GENOMIC DNA]</scope>
    <source>
        <strain evidence="2 3">DSM 27648</strain>
    </source>
</reference>
<dbReference type="STRING" id="1391654.AKJ09_06794"/>
<dbReference type="InterPro" id="IPR001466">
    <property type="entry name" value="Beta-lactam-related"/>
</dbReference>
<proteinExistence type="predicted"/>
<dbReference type="SUPFAM" id="SSF56601">
    <property type="entry name" value="beta-lactamase/transpeptidase-like"/>
    <property type="match status" value="1"/>
</dbReference>
<sequence>MLGPLWEGGSPATNDSRFNVASVSKVLTAARIVSLAHAKAIGLDDPVSKHLPGVKLVDKGVIDRAGTITVRQLVQHRSGLPHVPKQRDQGEGAAFADVVRGTLNAVPAP</sequence>
<evidence type="ECO:0000313" key="2">
    <source>
        <dbReference type="EMBL" id="AKV00131.1"/>
    </source>
</evidence>
<dbReference type="InterPro" id="IPR012338">
    <property type="entry name" value="Beta-lactam/transpept-like"/>
</dbReference>
<protein>
    <recommendedName>
        <fullName evidence="1">Beta-lactamase-related domain-containing protein</fullName>
    </recommendedName>
</protein>
<dbReference type="Gene3D" id="3.40.710.10">
    <property type="entry name" value="DD-peptidase/beta-lactamase superfamily"/>
    <property type="match status" value="1"/>
</dbReference>
<dbReference type="AlphaFoldDB" id="A0A0K1Q2U1"/>
<dbReference type="PANTHER" id="PTHR46825">
    <property type="entry name" value="D-ALANYL-D-ALANINE-CARBOXYPEPTIDASE/ENDOPEPTIDASE AMPH"/>
    <property type="match status" value="1"/>
</dbReference>
<evidence type="ECO:0000313" key="3">
    <source>
        <dbReference type="Proteomes" id="UP000064967"/>
    </source>
</evidence>
<dbReference type="KEGG" id="llu:AKJ09_06794"/>
<accession>A0A0K1Q2U1</accession>
<keyword evidence="3" id="KW-1185">Reference proteome</keyword>
<feature type="domain" description="Beta-lactamase-related" evidence="1">
    <location>
        <begin position="7"/>
        <end position="100"/>
    </location>
</feature>
<name>A0A0K1Q2U1_9BACT</name>
<evidence type="ECO:0000259" key="1">
    <source>
        <dbReference type="Pfam" id="PF00144"/>
    </source>
</evidence>
<dbReference type="PANTHER" id="PTHR46825:SF9">
    <property type="entry name" value="BETA-LACTAMASE-RELATED DOMAIN-CONTAINING PROTEIN"/>
    <property type="match status" value="1"/>
</dbReference>